<comment type="caution">
    <text evidence="16">The sequence shown here is derived from an EMBL/GenBank/DDBJ whole genome shotgun (WGS) entry which is preliminary data.</text>
</comment>
<feature type="domain" description="Histidine kinase" evidence="14">
    <location>
        <begin position="493"/>
        <end position="713"/>
    </location>
</feature>
<dbReference type="OrthoDB" id="5468482at2"/>
<dbReference type="SUPFAM" id="SSF55781">
    <property type="entry name" value="GAF domain-like"/>
    <property type="match status" value="1"/>
</dbReference>
<dbReference type="Gene3D" id="3.30.565.10">
    <property type="entry name" value="Histidine kinase-like ATPase, C-terminal domain"/>
    <property type="match status" value="1"/>
</dbReference>
<dbReference type="Gene3D" id="1.10.287.130">
    <property type="match status" value="1"/>
</dbReference>
<dbReference type="GO" id="GO:0000155">
    <property type="term" value="F:phosphorelay sensor kinase activity"/>
    <property type="evidence" value="ECO:0007669"/>
    <property type="project" value="InterPro"/>
</dbReference>
<proteinExistence type="predicted"/>
<dbReference type="InterPro" id="IPR011006">
    <property type="entry name" value="CheY-like_superfamily"/>
</dbReference>
<keyword evidence="6" id="KW-0418">Kinase</keyword>
<evidence type="ECO:0000256" key="8">
    <source>
        <dbReference type="ARBA" id="ARBA00023026"/>
    </source>
</evidence>
<dbReference type="EMBL" id="WNKY01000015">
    <property type="protein sequence ID" value="MTV38939.1"/>
    <property type="molecule type" value="Genomic_DNA"/>
</dbReference>
<keyword evidence="13" id="KW-0812">Transmembrane</keyword>
<evidence type="ECO:0000256" key="10">
    <source>
        <dbReference type="ARBA" id="ARBA00070152"/>
    </source>
</evidence>
<dbReference type="PRINTS" id="PR00344">
    <property type="entry name" value="BCTRLSENSOR"/>
</dbReference>
<dbReference type="PANTHER" id="PTHR45339">
    <property type="entry name" value="HYBRID SIGNAL TRANSDUCTION HISTIDINE KINASE J"/>
    <property type="match status" value="1"/>
</dbReference>
<evidence type="ECO:0000313" key="16">
    <source>
        <dbReference type="EMBL" id="MTV38939.1"/>
    </source>
</evidence>
<dbReference type="PANTHER" id="PTHR45339:SF1">
    <property type="entry name" value="HYBRID SIGNAL TRANSDUCTION HISTIDINE KINASE J"/>
    <property type="match status" value="1"/>
</dbReference>
<dbReference type="Proteomes" id="UP000475582">
    <property type="component" value="Unassembled WGS sequence"/>
</dbReference>
<evidence type="ECO:0000259" key="14">
    <source>
        <dbReference type="PROSITE" id="PS50109"/>
    </source>
</evidence>
<keyword evidence="8" id="KW-0843">Virulence</keyword>
<dbReference type="InterPro" id="IPR003594">
    <property type="entry name" value="HATPase_dom"/>
</dbReference>
<dbReference type="InterPro" id="IPR036890">
    <property type="entry name" value="HATPase_C_sf"/>
</dbReference>
<dbReference type="SMART" id="SM00448">
    <property type="entry name" value="REC"/>
    <property type="match status" value="3"/>
</dbReference>
<feature type="region of interest" description="Disordered" evidence="12">
    <location>
        <begin position="428"/>
        <end position="452"/>
    </location>
</feature>
<dbReference type="InterPro" id="IPR007891">
    <property type="entry name" value="CHASE3"/>
</dbReference>
<feature type="modified residue" description="4-aspartylphosphate" evidence="11">
    <location>
        <position position="949"/>
    </location>
</feature>
<dbReference type="Pfam" id="PF00512">
    <property type="entry name" value="HisKA"/>
    <property type="match status" value="1"/>
</dbReference>
<keyword evidence="5" id="KW-0732">Signal</keyword>
<dbReference type="Gene3D" id="3.40.50.2300">
    <property type="match status" value="3"/>
</dbReference>
<keyword evidence="17" id="KW-1185">Reference proteome</keyword>
<dbReference type="Pfam" id="PF02518">
    <property type="entry name" value="HATPase_c"/>
    <property type="match status" value="1"/>
</dbReference>
<dbReference type="CDD" id="cd17546">
    <property type="entry name" value="REC_hyHK_CKI1_RcsC-like"/>
    <property type="match status" value="1"/>
</dbReference>
<evidence type="ECO:0000256" key="7">
    <source>
        <dbReference type="ARBA" id="ARBA00023012"/>
    </source>
</evidence>
<feature type="modified residue" description="4-aspartylphosphate" evidence="11">
    <location>
        <position position="827"/>
    </location>
</feature>
<keyword evidence="13" id="KW-1133">Transmembrane helix</keyword>
<dbReference type="SMART" id="SM00065">
    <property type="entry name" value="GAF"/>
    <property type="match status" value="1"/>
</dbReference>
<dbReference type="CDD" id="cd16922">
    <property type="entry name" value="HATPase_EvgS-ArcB-TorS-like"/>
    <property type="match status" value="1"/>
</dbReference>
<dbReference type="EC" id="2.7.13.3" evidence="2"/>
<dbReference type="PROSITE" id="PS50110">
    <property type="entry name" value="RESPONSE_REGULATORY"/>
    <property type="match status" value="3"/>
</dbReference>
<accession>A0A6L6PJM8</accession>
<dbReference type="InterPro" id="IPR036097">
    <property type="entry name" value="HisK_dim/P_sf"/>
</dbReference>
<dbReference type="InterPro" id="IPR001789">
    <property type="entry name" value="Sig_transdc_resp-reg_receiver"/>
</dbReference>
<keyword evidence="4" id="KW-0808">Transferase</keyword>
<gene>
    <name evidence="16" type="ORF">GM676_15285</name>
</gene>
<dbReference type="SMART" id="SM00387">
    <property type="entry name" value="HATPase_c"/>
    <property type="match status" value="1"/>
</dbReference>
<evidence type="ECO:0000256" key="2">
    <source>
        <dbReference type="ARBA" id="ARBA00012438"/>
    </source>
</evidence>
<dbReference type="PROSITE" id="PS50109">
    <property type="entry name" value="HIS_KIN"/>
    <property type="match status" value="1"/>
</dbReference>
<feature type="transmembrane region" description="Helical" evidence="13">
    <location>
        <begin position="20"/>
        <end position="43"/>
    </location>
</feature>
<dbReference type="SUPFAM" id="SSF47384">
    <property type="entry name" value="Homodimeric domain of signal transducing histidine kinase"/>
    <property type="match status" value="1"/>
</dbReference>
<evidence type="ECO:0000313" key="17">
    <source>
        <dbReference type="Proteomes" id="UP000475582"/>
    </source>
</evidence>
<feature type="transmembrane region" description="Helical" evidence="13">
    <location>
        <begin position="183"/>
        <end position="205"/>
    </location>
</feature>
<keyword evidence="7" id="KW-0902">Two-component regulatory system</keyword>
<dbReference type="SUPFAM" id="SSF55874">
    <property type="entry name" value="ATPase domain of HSP90 chaperone/DNA topoisomerase II/histidine kinase"/>
    <property type="match status" value="1"/>
</dbReference>
<dbReference type="InterPro" id="IPR003661">
    <property type="entry name" value="HisK_dim/P_dom"/>
</dbReference>
<dbReference type="SUPFAM" id="SSF52172">
    <property type="entry name" value="CheY-like"/>
    <property type="match status" value="3"/>
</dbReference>
<evidence type="ECO:0000256" key="11">
    <source>
        <dbReference type="PROSITE-ProRule" id="PRU00169"/>
    </source>
</evidence>
<dbReference type="CDD" id="cd00082">
    <property type="entry name" value="HisKA"/>
    <property type="match status" value="1"/>
</dbReference>
<name>A0A6L6PJM8_9BURK</name>
<comment type="catalytic activity">
    <reaction evidence="1">
        <text>ATP + protein L-histidine = ADP + protein N-phospho-L-histidine.</text>
        <dbReference type="EC" id="2.7.13.3"/>
    </reaction>
</comment>
<dbReference type="Pfam" id="PF13185">
    <property type="entry name" value="GAF_2"/>
    <property type="match status" value="1"/>
</dbReference>
<comment type="function">
    <text evidence="9">Member of the two-component regulatory system BvgS/BvgA. Phosphorylates BvgA via a four-step phosphorelay in response to environmental signals.</text>
</comment>
<feature type="modified residue" description="4-aspartylphosphate" evidence="11">
    <location>
        <position position="1096"/>
    </location>
</feature>
<evidence type="ECO:0000256" key="1">
    <source>
        <dbReference type="ARBA" id="ARBA00000085"/>
    </source>
</evidence>
<dbReference type="Pfam" id="PF00072">
    <property type="entry name" value="Response_reg"/>
    <property type="match status" value="3"/>
</dbReference>
<keyword evidence="13" id="KW-0472">Membrane</keyword>
<keyword evidence="3 11" id="KW-0597">Phosphoprotein</keyword>
<dbReference type="InterPro" id="IPR029016">
    <property type="entry name" value="GAF-like_dom_sf"/>
</dbReference>
<organism evidence="16 17">
    <name type="scientific">Duganella radicis</name>
    <dbReference type="NCBI Taxonomy" id="551988"/>
    <lineage>
        <taxon>Bacteria</taxon>
        <taxon>Pseudomonadati</taxon>
        <taxon>Pseudomonadota</taxon>
        <taxon>Betaproteobacteria</taxon>
        <taxon>Burkholderiales</taxon>
        <taxon>Oxalobacteraceae</taxon>
        <taxon>Telluria group</taxon>
        <taxon>Duganella</taxon>
    </lineage>
</organism>
<dbReference type="AlphaFoldDB" id="A0A6L6PJM8"/>
<reference evidence="16 17" key="1">
    <citation type="submission" date="2019-11" db="EMBL/GenBank/DDBJ databases">
        <title>Type strains purchased from KCTC, JCM and DSMZ.</title>
        <authorList>
            <person name="Lu H."/>
        </authorList>
    </citation>
    <scope>NUCLEOTIDE SEQUENCE [LARGE SCALE GENOMIC DNA]</scope>
    <source>
        <strain evidence="16 17">KCTC 22382</strain>
    </source>
</reference>
<evidence type="ECO:0000256" key="3">
    <source>
        <dbReference type="ARBA" id="ARBA00022553"/>
    </source>
</evidence>
<feature type="compositionally biased region" description="Polar residues" evidence="12">
    <location>
        <begin position="436"/>
        <end position="452"/>
    </location>
</feature>
<dbReference type="InterPro" id="IPR005467">
    <property type="entry name" value="His_kinase_dom"/>
</dbReference>
<dbReference type="SMART" id="SM00388">
    <property type="entry name" value="HisKA"/>
    <property type="match status" value="1"/>
</dbReference>
<dbReference type="CDD" id="cd00156">
    <property type="entry name" value="REC"/>
    <property type="match status" value="2"/>
</dbReference>
<dbReference type="Gene3D" id="3.30.450.40">
    <property type="match status" value="1"/>
</dbReference>
<feature type="domain" description="Response regulatory" evidence="15">
    <location>
        <begin position="1046"/>
        <end position="1163"/>
    </location>
</feature>
<evidence type="ECO:0000256" key="5">
    <source>
        <dbReference type="ARBA" id="ARBA00022729"/>
    </source>
</evidence>
<evidence type="ECO:0000256" key="12">
    <source>
        <dbReference type="SAM" id="MobiDB-lite"/>
    </source>
</evidence>
<evidence type="ECO:0000256" key="6">
    <source>
        <dbReference type="ARBA" id="ARBA00022777"/>
    </source>
</evidence>
<dbReference type="InterPro" id="IPR003018">
    <property type="entry name" value="GAF"/>
</dbReference>
<sequence length="1169" mass="128635">MPNSATLDERGFRRILARNVTLPLAAGVVSAGVFVVLLAYLVTTMNWVEHSERVIGNANQIGKEMVDMETGLRGYLLAGDEAFLQPYILSKPKVAASLAGLEKMVADSPMQVDRLRTVLYQQQQWDQYAQEMIRLRAANGDVTGSVKTGRGKNQFDEIRRQLDAFVAAEQRMRQQRNAEARTVTTWVAVIYLVLTLGVGGLLAWFGRRELTGLSQVYTKAIDEQAGHAALLQQQAWLRTGQSELAQQGIGQMALPQLSSVLLQFLARYLGVVVGALYLRAPDGSFRRVASYGFSEEWARREQLFKPAESLVAQAALERRIIRLEPVPADYIQVSSGLGSGAPASVLLVPVDSDGEINGVIELGLLRPINERDLDFLALVKGNIGSAIDASWSRQRLQEVLAETQQLNEELQVQQEELRTANEELEEQSRVLEESQASLENQKAELEQTNEQLAEQSNALDQKNAELLKAQKDLEERALELERASQYKSQFLANMSHELRTPLNSSLILAKLLAENGPGNLNEEQVRFANTIYSAGNDLLNLINDILDISKVEAGKLDLVPEPLSARHVVEGMAMVFEPLAQQKKLAFQLHVAEDVAEHMVTDRQRLEQILKNLLSNALKFTSTGQITLSVRAHGDDAVAFSVQDTGIGIRPEDQQAIFNAFQQADGTTSRKYGGTGLGLSISRDLAQLLGGGISLVSEPGKGSCFTLNLPVAWSAPEPGPRTGSSTTDANVAPVEIIKAPLPEVAAPAAAPSALVVRAFDDDRVLVAAAGPGAARGRLVLVVEDDASFARILYELAHEQQYHCLVAFDADEGLALAREYKPDAVLLDIRLPDRSGLSVLQLLKDDAATRHIPVHVVSGSDNGEAALHLGAIGYAIKPATREQLMEVFRRIETKLTQKIKRVLLVEDDHRQRDSVVQLISDEDVEIVAVGSGEEALALLRTTIYDCMIIDLKLPDMQGNELLQRMAGESLAAFPPVIVYTGRNLSRAEEADLHKYSRSIIIKGARSPERLLDEVTLFLHKVEADLSSERQRMLKTVRARDRVFEGRRILLVDDDVRNIFALTSALEQKGALVEVGRNGHEALEKLDAVADIDLVLMDVMMPVMDGLEATRRIRADERFARLPIIAITAKAMKDDQEQCLAAGASDYLAKPIDLSRLYSLLRVWMPNAERS</sequence>
<protein>
    <recommendedName>
        <fullName evidence="10">Virulence sensor protein BvgS</fullName>
        <ecNumber evidence="2">2.7.13.3</ecNumber>
    </recommendedName>
</protein>
<dbReference type="FunFam" id="3.30.565.10:FF:000010">
    <property type="entry name" value="Sensor histidine kinase RcsC"/>
    <property type="match status" value="1"/>
</dbReference>
<evidence type="ECO:0000256" key="9">
    <source>
        <dbReference type="ARBA" id="ARBA00058004"/>
    </source>
</evidence>
<feature type="domain" description="Response regulatory" evidence="15">
    <location>
        <begin position="900"/>
        <end position="1016"/>
    </location>
</feature>
<evidence type="ECO:0000259" key="15">
    <source>
        <dbReference type="PROSITE" id="PS50110"/>
    </source>
</evidence>
<dbReference type="RefSeq" id="WP_155464514.1">
    <property type="nucleotide sequence ID" value="NZ_WNKY01000015.1"/>
</dbReference>
<evidence type="ECO:0000256" key="13">
    <source>
        <dbReference type="SAM" id="Phobius"/>
    </source>
</evidence>
<dbReference type="CDD" id="cd19410">
    <property type="entry name" value="HK9-like_sensor"/>
    <property type="match status" value="1"/>
</dbReference>
<evidence type="ECO:0000256" key="4">
    <source>
        <dbReference type="ARBA" id="ARBA00022679"/>
    </source>
</evidence>
<feature type="domain" description="Response regulatory" evidence="15">
    <location>
        <begin position="778"/>
        <end position="891"/>
    </location>
</feature>
<dbReference type="InterPro" id="IPR004358">
    <property type="entry name" value="Sig_transdc_His_kin-like_C"/>
</dbReference>
<dbReference type="Pfam" id="PF05227">
    <property type="entry name" value="CHASE3"/>
    <property type="match status" value="1"/>
</dbReference>